<dbReference type="SUPFAM" id="SSF52540">
    <property type="entry name" value="P-loop containing nucleoside triphosphate hydrolases"/>
    <property type="match status" value="1"/>
</dbReference>
<dbReference type="Proteomes" id="UP000561726">
    <property type="component" value="Unassembled WGS sequence"/>
</dbReference>
<dbReference type="Gene3D" id="3.40.50.300">
    <property type="entry name" value="P-loop containing nucleotide triphosphate hydrolases"/>
    <property type="match status" value="1"/>
</dbReference>
<dbReference type="PANTHER" id="PTHR43384">
    <property type="entry name" value="SEPTUM SITE-DETERMINING PROTEIN MIND HOMOLOG, CHLOROPLASTIC-RELATED"/>
    <property type="match status" value="1"/>
</dbReference>
<evidence type="ECO:0000313" key="3">
    <source>
        <dbReference type="Proteomes" id="UP000561726"/>
    </source>
</evidence>
<dbReference type="GO" id="GO:0009898">
    <property type="term" value="C:cytoplasmic side of plasma membrane"/>
    <property type="evidence" value="ECO:0007669"/>
    <property type="project" value="TreeGrafter"/>
</dbReference>
<protein>
    <submittedName>
        <fullName evidence="2">Pilus assembly protein CpaE</fullName>
    </submittedName>
</protein>
<dbReference type="InterPro" id="IPR050625">
    <property type="entry name" value="ParA/MinD_ATPase"/>
</dbReference>
<name>A0A7W8ZWJ4_9MICO</name>
<dbReference type="Pfam" id="PF01656">
    <property type="entry name" value="CbiA"/>
    <property type="match status" value="1"/>
</dbReference>
<reference evidence="2 3" key="1">
    <citation type="submission" date="2020-08" db="EMBL/GenBank/DDBJ databases">
        <title>Sequencing the genomes of 1000 actinobacteria strains.</title>
        <authorList>
            <person name="Klenk H.-P."/>
        </authorList>
    </citation>
    <scope>NUCLEOTIDE SEQUENCE [LARGE SCALE GENOMIC DNA]</scope>
    <source>
        <strain evidence="2 3">DSM 21065</strain>
    </source>
</reference>
<proteinExistence type="predicted"/>
<dbReference type="InterPro" id="IPR002586">
    <property type="entry name" value="CobQ/CobB/MinD/ParA_Nub-bd_dom"/>
</dbReference>
<dbReference type="GO" id="GO:0005829">
    <property type="term" value="C:cytosol"/>
    <property type="evidence" value="ECO:0007669"/>
    <property type="project" value="TreeGrafter"/>
</dbReference>
<gene>
    <name evidence="2" type="ORF">BJ997_002049</name>
</gene>
<sequence>MSTVVLNETAGAPSDTPTSARVITVFSPRGGVGKSTIAANLAVGLARAAPLAVVLVDADVQFGDVATVLDLHPVHTLPDLVGPAPTADALLLKTMLTLHPGGFYVVCGAASPVDGDRVTGRQLAHLIDQLREIFRFVIVDTSPGLGEHTLAMIEGATDGVAVCAQAVPSVRALGTELGVLTSLGITPPARHIVVNLVDNQSGIGRVDVEATLGMAVDVSIPRSRSVAICTNRGVAVIEANPRTPAARALLALIARCGGLPSVGRPTVNPHGLLKRRTFRP</sequence>
<dbReference type="EMBL" id="JACHBQ010000001">
    <property type="protein sequence ID" value="MBB5641501.1"/>
    <property type="molecule type" value="Genomic_DNA"/>
</dbReference>
<dbReference type="RefSeq" id="WP_052542146.1">
    <property type="nucleotide sequence ID" value="NZ_JACHBQ010000001.1"/>
</dbReference>
<feature type="domain" description="CobQ/CobB/MinD/ParA nucleotide binding" evidence="1">
    <location>
        <begin position="23"/>
        <end position="233"/>
    </location>
</feature>
<evidence type="ECO:0000313" key="2">
    <source>
        <dbReference type="EMBL" id="MBB5641501.1"/>
    </source>
</evidence>
<accession>A0A7W8ZWJ4</accession>
<dbReference type="GO" id="GO:0016887">
    <property type="term" value="F:ATP hydrolysis activity"/>
    <property type="evidence" value="ECO:0007669"/>
    <property type="project" value="TreeGrafter"/>
</dbReference>
<dbReference type="OrthoDB" id="3448281at2"/>
<comment type="caution">
    <text evidence="2">The sequence shown here is derived from an EMBL/GenBank/DDBJ whole genome shotgun (WGS) entry which is preliminary data.</text>
</comment>
<organism evidence="2 3">
    <name type="scientific">Cryobacterium roopkundense</name>
    <dbReference type="NCBI Taxonomy" id="1001240"/>
    <lineage>
        <taxon>Bacteria</taxon>
        <taxon>Bacillati</taxon>
        <taxon>Actinomycetota</taxon>
        <taxon>Actinomycetes</taxon>
        <taxon>Micrococcales</taxon>
        <taxon>Microbacteriaceae</taxon>
        <taxon>Cryobacterium</taxon>
    </lineage>
</organism>
<evidence type="ECO:0000259" key="1">
    <source>
        <dbReference type="Pfam" id="PF01656"/>
    </source>
</evidence>
<dbReference type="PANTHER" id="PTHR43384:SF13">
    <property type="entry name" value="SLR0110 PROTEIN"/>
    <property type="match status" value="1"/>
</dbReference>
<dbReference type="InterPro" id="IPR027417">
    <property type="entry name" value="P-loop_NTPase"/>
</dbReference>
<dbReference type="AlphaFoldDB" id="A0A7W8ZWJ4"/>
<dbReference type="GO" id="GO:0005524">
    <property type="term" value="F:ATP binding"/>
    <property type="evidence" value="ECO:0007669"/>
    <property type="project" value="TreeGrafter"/>
</dbReference>
<dbReference type="GO" id="GO:0051782">
    <property type="term" value="P:negative regulation of cell division"/>
    <property type="evidence" value="ECO:0007669"/>
    <property type="project" value="TreeGrafter"/>
</dbReference>